<sequence length="144" mass="17274">MSKKKGSTLIETIVAVNIIMMMFLVVTMLIASNRANYYKRRKIEEASRVVYCIMQEIKYNISMNEIIDENEMEYLSLRYDEDILKNLTTKSLTSMDFGSDIFIFINKKSDNEEILEVKIEFYLENDIDKLEKSFLKYKWMEYYE</sequence>
<keyword evidence="1" id="KW-1133">Transmembrane helix</keyword>
<evidence type="ECO:0000256" key="1">
    <source>
        <dbReference type="SAM" id="Phobius"/>
    </source>
</evidence>
<dbReference type="Proteomes" id="UP000095558">
    <property type="component" value="Unassembled WGS sequence"/>
</dbReference>
<name>A0A173XWA2_9CLOT</name>
<reference evidence="2 3" key="1">
    <citation type="submission" date="2015-09" db="EMBL/GenBank/DDBJ databases">
        <authorList>
            <consortium name="Pathogen Informatics"/>
        </authorList>
    </citation>
    <scope>NUCLEOTIDE SEQUENCE [LARGE SCALE GENOMIC DNA]</scope>
    <source>
        <strain evidence="2 3">2789STDY5834855</strain>
    </source>
</reference>
<protein>
    <recommendedName>
        <fullName evidence="4">Type II secretion system protein</fullName>
    </recommendedName>
</protein>
<feature type="transmembrane region" description="Helical" evidence="1">
    <location>
        <begin position="12"/>
        <end position="32"/>
    </location>
</feature>
<proteinExistence type="predicted"/>
<keyword evidence="1" id="KW-0812">Transmembrane</keyword>
<evidence type="ECO:0000313" key="3">
    <source>
        <dbReference type="Proteomes" id="UP000095558"/>
    </source>
</evidence>
<evidence type="ECO:0000313" key="2">
    <source>
        <dbReference type="EMBL" id="CUN89448.1"/>
    </source>
</evidence>
<organism evidence="2 3">
    <name type="scientific">Clostridium disporicum</name>
    <dbReference type="NCBI Taxonomy" id="84024"/>
    <lineage>
        <taxon>Bacteria</taxon>
        <taxon>Bacillati</taxon>
        <taxon>Bacillota</taxon>
        <taxon>Clostridia</taxon>
        <taxon>Eubacteriales</taxon>
        <taxon>Clostridiaceae</taxon>
        <taxon>Clostridium</taxon>
    </lineage>
</organism>
<gene>
    <name evidence="2" type="ORF">ERS852470_00961</name>
</gene>
<dbReference type="OrthoDB" id="1933953at2"/>
<evidence type="ECO:0008006" key="4">
    <source>
        <dbReference type="Google" id="ProtNLM"/>
    </source>
</evidence>
<accession>A0A173XWA2</accession>
<dbReference type="EMBL" id="CYZV01000008">
    <property type="protein sequence ID" value="CUN89448.1"/>
    <property type="molecule type" value="Genomic_DNA"/>
</dbReference>
<keyword evidence="1" id="KW-0472">Membrane</keyword>
<dbReference type="RefSeq" id="WP_055275723.1">
    <property type="nucleotide sequence ID" value="NZ_CYYT01000002.1"/>
</dbReference>
<dbReference type="AlphaFoldDB" id="A0A173XWA2"/>